<organism evidence="1 2">
    <name type="scientific">Biomphalaria pfeifferi</name>
    <name type="common">Bloodfluke planorb</name>
    <name type="synonym">Freshwater snail</name>
    <dbReference type="NCBI Taxonomy" id="112525"/>
    <lineage>
        <taxon>Eukaryota</taxon>
        <taxon>Metazoa</taxon>
        <taxon>Spiralia</taxon>
        <taxon>Lophotrochozoa</taxon>
        <taxon>Mollusca</taxon>
        <taxon>Gastropoda</taxon>
        <taxon>Heterobranchia</taxon>
        <taxon>Euthyneura</taxon>
        <taxon>Panpulmonata</taxon>
        <taxon>Hygrophila</taxon>
        <taxon>Lymnaeoidea</taxon>
        <taxon>Planorbidae</taxon>
        <taxon>Biomphalaria</taxon>
    </lineage>
</organism>
<evidence type="ECO:0000313" key="2">
    <source>
        <dbReference type="Proteomes" id="UP001233172"/>
    </source>
</evidence>
<name>A0AAD8BIE3_BIOPF</name>
<dbReference type="EMBL" id="JASAOG010000072">
    <property type="protein sequence ID" value="KAK0055169.1"/>
    <property type="molecule type" value="Genomic_DNA"/>
</dbReference>
<sequence length="101" mass="11801">MRPYTELVNIGLKLQTLEKIKECLQNVLVDINLVKVKGELWIEEKETSSFIEMQKYIKDKISDILQRCVSVTNCSHNIKELMKEEEKDSPVFIVKEAEKSE</sequence>
<keyword evidence="2" id="KW-1185">Reference proteome</keyword>
<reference evidence="1" key="2">
    <citation type="submission" date="2023-04" db="EMBL/GenBank/DDBJ databases">
        <authorList>
            <person name="Bu L."/>
            <person name="Lu L."/>
            <person name="Laidemitt M.R."/>
            <person name="Zhang S.M."/>
            <person name="Mutuku M."/>
            <person name="Mkoji G."/>
            <person name="Steinauer M."/>
            <person name="Loker E.S."/>
        </authorList>
    </citation>
    <scope>NUCLEOTIDE SEQUENCE</scope>
    <source>
        <strain evidence="1">KasaAsao</strain>
        <tissue evidence="1">Whole Snail</tissue>
    </source>
</reference>
<reference evidence="1" key="1">
    <citation type="journal article" date="2023" name="PLoS Negl. Trop. Dis.">
        <title>A genome sequence for Biomphalaria pfeifferi, the major vector snail for the human-infecting parasite Schistosoma mansoni.</title>
        <authorList>
            <person name="Bu L."/>
            <person name="Lu L."/>
            <person name="Laidemitt M.R."/>
            <person name="Zhang S.M."/>
            <person name="Mutuku M."/>
            <person name="Mkoji G."/>
            <person name="Steinauer M."/>
            <person name="Loker E.S."/>
        </authorList>
    </citation>
    <scope>NUCLEOTIDE SEQUENCE</scope>
    <source>
        <strain evidence="1">KasaAsao</strain>
    </source>
</reference>
<dbReference type="AlphaFoldDB" id="A0AAD8BIE3"/>
<protein>
    <submittedName>
        <fullName evidence="1">Reticulocyte-binding protein 2 a-like isoform X3</fullName>
    </submittedName>
</protein>
<accession>A0AAD8BIE3</accession>
<comment type="caution">
    <text evidence="1">The sequence shown here is derived from an EMBL/GenBank/DDBJ whole genome shotgun (WGS) entry which is preliminary data.</text>
</comment>
<evidence type="ECO:0000313" key="1">
    <source>
        <dbReference type="EMBL" id="KAK0055169.1"/>
    </source>
</evidence>
<feature type="non-terminal residue" evidence="1">
    <location>
        <position position="1"/>
    </location>
</feature>
<proteinExistence type="predicted"/>
<dbReference type="Proteomes" id="UP001233172">
    <property type="component" value="Unassembled WGS sequence"/>
</dbReference>
<gene>
    <name evidence="1" type="ORF">Bpfe_015460</name>
</gene>